<keyword evidence="1" id="KW-0732">Signal</keyword>
<dbReference type="InterPro" id="IPR052974">
    <property type="entry name" value="GH79_Enzymes"/>
</dbReference>
<evidence type="ECO:0000259" key="2">
    <source>
        <dbReference type="Pfam" id="PF16862"/>
    </source>
</evidence>
<dbReference type="PANTHER" id="PTHR36183">
    <property type="entry name" value="BETA-GLUCURONIDASE"/>
    <property type="match status" value="1"/>
</dbReference>
<dbReference type="EMBL" id="KZ613501">
    <property type="protein sequence ID" value="PMD17170.1"/>
    <property type="molecule type" value="Genomic_DNA"/>
</dbReference>
<reference evidence="3 4" key="1">
    <citation type="submission" date="2016-05" db="EMBL/GenBank/DDBJ databases">
        <title>A degradative enzymes factory behind the ericoid mycorrhizal symbiosis.</title>
        <authorList>
            <consortium name="DOE Joint Genome Institute"/>
            <person name="Martino E."/>
            <person name="Morin E."/>
            <person name="Grelet G."/>
            <person name="Kuo A."/>
            <person name="Kohler A."/>
            <person name="Daghino S."/>
            <person name="Barry K."/>
            <person name="Choi C."/>
            <person name="Cichocki N."/>
            <person name="Clum A."/>
            <person name="Copeland A."/>
            <person name="Hainaut M."/>
            <person name="Haridas S."/>
            <person name="Labutti K."/>
            <person name="Lindquist E."/>
            <person name="Lipzen A."/>
            <person name="Khouja H.-R."/>
            <person name="Murat C."/>
            <person name="Ohm R."/>
            <person name="Olson A."/>
            <person name="Spatafora J."/>
            <person name="Veneault-Fourrey C."/>
            <person name="Henrissat B."/>
            <person name="Grigoriev I."/>
            <person name="Martin F."/>
            <person name="Perotto S."/>
        </authorList>
    </citation>
    <scope>NUCLEOTIDE SEQUENCE [LARGE SCALE GENOMIC DNA]</scope>
    <source>
        <strain evidence="3 4">UAMH 7357</strain>
    </source>
</reference>
<protein>
    <submittedName>
        <fullName evidence="3">Glycoside hydrolase family 79 protein</fullName>
    </submittedName>
</protein>
<accession>A0A2J6PT16</accession>
<gene>
    <name evidence="3" type="ORF">NA56DRAFT_692099</name>
</gene>
<dbReference type="PANTHER" id="PTHR36183:SF3">
    <property type="entry name" value="BETA-GLUCURONIDASE C-TERMINAL DOMAIN-CONTAINING PROTEIN"/>
    <property type="match status" value="1"/>
</dbReference>
<sequence>MFLNSEQIVLLLLPVLVRSATVTYKIPSAAPTAAVALDPAPLGVSLEFFTFPSYFLNVTATNQCLKNFEELTGTWPPIRIGGTTQDRATYDASSSAYVTYSVAAPQDAPASLTFGPKFMDLAATYSGSVVMGLNRGHDNITNTIAAAKVASDKMNNLIAIELGNEPEYWVGDNQPIAINAGTWNPQVDAESQDDWDIRVGSALNRKSIIQAGNSNSNPPQWGAAELIATENATVKEYVHDYAHHHYPGGSLTSLMSHSTIVSNTAMFEAEVAAAATVGKDYVLGETNSVSGGGAATVSPLFGAAIWTLDHTVRAASIGIKRIYYHHGTIGTCFYCFWGRYDMGSPYYGAYAATAFMAGGSSIIALDSGSSNYGGYAVYDDAGGALRVLLINSDYFGGTATGARNSTTFVLSGLTDGGIKAKRLTAPSSNSRVDQGENPTFGGQEFANVTCAVLGSEVWESSDVVGGQASFDVGASEALLVYLK</sequence>
<dbReference type="OrthoDB" id="2796951at2759"/>
<dbReference type="Pfam" id="PF16862">
    <property type="entry name" value="Glyco_hydro_79C"/>
    <property type="match status" value="1"/>
</dbReference>
<name>A0A2J6PT16_9HELO</name>
<dbReference type="InterPro" id="IPR031728">
    <property type="entry name" value="GlcAase_C"/>
</dbReference>
<dbReference type="STRING" id="1745343.A0A2J6PT16"/>
<proteinExistence type="predicted"/>
<dbReference type="AlphaFoldDB" id="A0A2J6PT16"/>
<dbReference type="GO" id="GO:0016787">
    <property type="term" value="F:hydrolase activity"/>
    <property type="evidence" value="ECO:0007669"/>
    <property type="project" value="UniProtKB-KW"/>
</dbReference>
<feature type="chain" id="PRO_5014324570" evidence="1">
    <location>
        <begin position="20"/>
        <end position="483"/>
    </location>
</feature>
<evidence type="ECO:0000313" key="4">
    <source>
        <dbReference type="Proteomes" id="UP000235672"/>
    </source>
</evidence>
<evidence type="ECO:0000256" key="1">
    <source>
        <dbReference type="SAM" id="SignalP"/>
    </source>
</evidence>
<dbReference type="InterPro" id="IPR017853">
    <property type="entry name" value="GH"/>
</dbReference>
<feature type="signal peptide" evidence="1">
    <location>
        <begin position="1"/>
        <end position="19"/>
    </location>
</feature>
<dbReference type="Proteomes" id="UP000235672">
    <property type="component" value="Unassembled WGS sequence"/>
</dbReference>
<keyword evidence="4" id="KW-1185">Reference proteome</keyword>
<organism evidence="3 4">
    <name type="scientific">Hyaloscypha hepaticicola</name>
    <dbReference type="NCBI Taxonomy" id="2082293"/>
    <lineage>
        <taxon>Eukaryota</taxon>
        <taxon>Fungi</taxon>
        <taxon>Dikarya</taxon>
        <taxon>Ascomycota</taxon>
        <taxon>Pezizomycotina</taxon>
        <taxon>Leotiomycetes</taxon>
        <taxon>Helotiales</taxon>
        <taxon>Hyaloscyphaceae</taxon>
        <taxon>Hyaloscypha</taxon>
    </lineage>
</organism>
<dbReference type="SUPFAM" id="SSF51445">
    <property type="entry name" value="(Trans)glycosidases"/>
    <property type="match status" value="1"/>
</dbReference>
<feature type="domain" description="Beta-glucuronidase C-terminal" evidence="2">
    <location>
        <begin position="374"/>
        <end position="479"/>
    </location>
</feature>
<keyword evidence="3" id="KW-0378">Hydrolase</keyword>
<evidence type="ECO:0000313" key="3">
    <source>
        <dbReference type="EMBL" id="PMD17170.1"/>
    </source>
</evidence>
<dbReference type="Gene3D" id="3.20.20.80">
    <property type="entry name" value="Glycosidases"/>
    <property type="match status" value="1"/>
</dbReference>